<dbReference type="Proteomes" id="UP000015102">
    <property type="component" value="Unassembled WGS sequence"/>
</dbReference>
<dbReference type="PANTHER" id="PTHR46603:SF1">
    <property type="entry name" value="ABSCISSION_NOCUT CHECKPOINT REGULATOR"/>
    <property type="match status" value="1"/>
</dbReference>
<dbReference type="STRING" id="36166.T1GXM2"/>
<dbReference type="HOGENOM" id="CLU_1350263_0_0_1"/>
<dbReference type="GO" id="GO:0009838">
    <property type="term" value="P:abscission"/>
    <property type="evidence" value="ECO:0007669"/>
    <property type="project" value="TreeGrafter"/>
</dbReference>
<accession>T1GXM2</accession>
<dbReference type="PANTHER" id="PTHR46603">
    <property type="entry name" value="ABSCISSION/NOCUT CHECKPOINT REGULATOR"/>
    <property type="match status" value="1"/>
</dbReference>
<protein>
    <submittedName>
        <fullName evidence="1">Uncharacterized protein</fullName>
    </submittedName>
</protein>
<evidence type="ECO:0000313" key="1">
    <source>
        <dbReference type="EnsemblMetazoa" id="MESCA008575-PA"/>
    </source>
</evidence>
<dbReference type="AlphaFoldDB" id="T1GXM2"/>
<reference evidence="2" key="1">
    <citation type="submission" date="2013-02" db="EMBL/GenBank/DDBJ databases">
        <authorList>
            <person name="Hughes D."/>
        </authorList>
    </citation>
    <scope>NUCLEOTIDE SEQUENCE</scope>
    <source>
        <strain>Durham</strain>
        <strain evidence="2">NC isolate 2 -- Noor lab</strain>
    </source>
</reference>
<keyword evidence="2" id="KW-1185">Reference proteome</keyword>
<reference evidence="1" key="2">
    <citation type="submission" date="2015-06" db="UniProtKB">
        <authorList>
            <consortium name="EnsemblMetazoa"/>
        </authorList>
    </citation>
    <scope>IDENTIFICATION</scope>
</reference>
<dbReference type="GO" id="GO:0005813">
    <property type="term" value="C:centrosome"/>
    <property type="evidence" value="ECO:0007669"/>
    <property type="project" value="TreeGrafter"/>
</dbReference>
<dbReference type="EMBL" id="CAQQ02380396">
    <property type="status" value="NOT_ANNOTATED_CDS"/>
    <property type="molecule type" value="Genomic_DNA"/>
</dbReference>
<dbReference type="GO" id="GO:0044878">
    <property type="term" value="P:mitotic cytokinesis checkpoint signaling"/>
    <property type="evidence" value="ECO:0007669"/>
    <property type="project" value="TreeGrafter"/>
</dbReference>
<organism evidence="1 2">
    <name type="scientific">Megaselia scalaris</name>
    <name type="common">Humpbacked fly</name>
    <name type="synonym">Phora scalaris</name>
    <dbReference type="NCBI Taxonomy" id="36166"/>
    <lineage>
        <taxon>Eukaryota</taxon>
        <taxon>Metazoa</taxon>
        <taxon>Ecdysozoa</taxon>
        <taxon>Arthropoda</taxon>
        <taxon>Hexapoda</taxon>
        <taxon>Insecta</taxon>
        <taxon>Pterygota</taxon>
        <taxon>Neoptera</taxon>
        <taxon>Endopterygota</taxon>
        <taxon>Diptera</taxon>
        <taxon>Brachycera</taxon>
        <taxon>Muscomorpha</taxon>
        <taxon>Platypezoidea</taxon>
        <taxon>Phoridae</taxon>
        <taxon>Megaseliini</taxon>
        <taxon>Megaselia</taxon>
    </lineage>
</organism>
<dbReference type="GO" id="GO:0030496">
    <property type="term" value="C:midbody"/>
    <property type="evidence" value="ECO:0007669"/>
    <property type="project" value="TreeGrafter"/>
</dbReference>
<name>T1GXM2_MEGSC</name>
<dbReference type="EnsemblMetazoa" id="MESCA008575-RA">
    <property type="protein sequence ID" value="MESCA008575-PA"/>
    <property type="gene ID" value="MESCA008575"/>
</dbReference>
<evidence type="ECO:0000313" key="2">
    <source>
        <dbReference type="Proteomes" id="UP000015102"/>
    </source>
</evidence>
<dbReference type="GO" id="GO:0032266">
    <property type="term" value="F:phosphatidylinositol-3-phosphate binding"/>
    <property type="evidence" value="ECO:0007669"/>
    <property type="project" value="TreeGrafter"/>
</dbReference>
<dbReference type="GO" id="GO:0032154">
    <property type="term" value="C:cleavage furrow"/>
    <property type="evidence" value="ECO:0007669"/>
    <property type="project" value="TreeGrafter"/>
</dbReference>
<sequence>MKLKVCPRCFEKLESQQKAEQLLPGVQKFTLSQISSVPGNTIFDVEDPSSEDLGPVLQPVQPNIKPEQEDDIISKNLDSVLSKRLQNLKSEDNKNLPTDEDISTRLADLKGMPQKNYNYSDLLVSKDHRTEKEKIDDLLKQFVDETAIDSNASRPSSNPIDEIEKRLAALRGTDTNEMIQLQVIMKMKLKMMMKLLPKLSTDF</sequence>
<proteinExistence type="predicted"/>